<organism evidence="8 9">
    <name type="scientific">Cadophora malorum</name>
    <dbReference type="NCBI Taxonomy" id="108018"/>
    <lineage>
        <taxon>Eukaryota</taxon>
        <taxon>Fungi</taxon>
        <taxon>Dikarya</taxon>
        <taxon>Ascomycota</taxon>
        <taxon>Pezizomycotina</taxon>
        <taxon>Leotiomycetes</taxon>
        <taxon>Helotiales</taxon>
        <taxon>Ploettnerulaceae</taxon>
        <taxon>Cadophora</taxon>
    </lineage>
</organism>
<dbReference type="CDD" id="cd18026">
    <property type="entry name" value="DEXHc_POLQ-like"/>
    <property type="match status" value="1"/>
</dbReference>
<dbReference type="Proteomes" id="UP000664132">
    <property type="component" value="Unassembled WGS sequence"/>
</dbReference>
<keyword evidence="3" id="KW-0347">Helicase</keyword>
<dbReference type="AlphaFoldDB" id="A0A8H7WKX1"/>
<dbReference type="GO" id="GO:0005524">
    <property type="term" value="F:ATP binding"/>
    <property type="evidence" value="ECO:0007669"/>
    <property type="project" value="UniProtKB-KW"/>
</dbReference>
<dbReference type="PANTHER" id="PTHR47961:SF6">
    <property type="entry name" value="DNA-DIRECTED DNA POLYMERASE"/>
    <property type="match status" value="1"/>
</dbReference>
<evidence type="ECO:0000256" key="5">
    <source>
        <dbReference type="ARBA" id="ARBA00048988"/>
    </source>
</evidence>
<dbReference type="Pfam" id="PF20470">
    <property type="entry name" value="HTH_61"/>
    <property type="match status" value="1"/>
</dbReference>
<evidence type="ECO:0000256" key="4">
    <source>
        <dbReference type="ARBA" id="ARBA00022840"/>
    </source>
</evidence>
<dbReference type="GO" id="GO:0016787">
    <property type="term" value="F:hydrolase activity"/>
    <property type="evidence" value="ECO:0007669"/>
    <property type="project" value="UniProtKB-KW"/>
</dbReference>
<dbReference type="SUPFAM" id="SSF158702">
    <property type="entry name" value="Sec63 N-terminal domain-like"/>
    <property type="match status" value="1"/>
</dbReference>
<dbReference type="Pfam" id="PF00270">
    <property type="entry name" value="DEAD"/>
    <property type="match status" value="1"/>
</dbReference>
<dbReference type="GO" id="GO:0043138">
    <property type="term" value="F:3'-5' DNA helicase activity"/>
    <property type="evidence" value="ECO:0007669"/>
    <property type="project" value="UniProtKB-EC"/>
</dbReference>
<evidence type="ECO:0008006" key="10">
    <source>
        <dbReference type="Google" id="ProtNLM"/>
    </source>
</evidence>
<dbReference type="Gene3D" id="1.10.3380.20">
    <property type="match status" value="1"/>
</dbReference>
<feature type="domain" description="Helicase ATP-binding" evidence="6">
    <location>
        <begin position="141"/>
        <end position="334"/>
    </location>
</feature>
<evidence type="ECO:0000259" key="6">
    <source>
        <dbReference type="PROSITE" id="PS51192"/>
    </source>
</evidence>
<dbReference type="Gene3D" id="1.10.10.10">
    <property type="entry name" value="Winged helix-like DNA-binding domain superfamily/Winged helix DNA-binding domain"/>
    <property type="match status" value="1"/>
</dbReference>
<protein>
    <recommendedName>
        <fullName evidence="10">DNA-directed DNA polymerase theta</fullName>
    </recommendedName>
</protein>
<dbReference type="FunFam" id="1.10.3380.20:FF:000005">
    <property type="entry name" value="DNA-directed DNA polymerase theta, putative"/>
    <property type="match status" value="1"/>
</dbReference>
<dbReference type="PROSITE" id="PS51194">
    <property type="entry name" value="HELICASE_CTER"/>
    <property type="match status" value="1"/>
</dbReference>
<dbReference type="Gene3D" id="3.40.50.300">
    <property type="entry name" value="P-loop containing nucleotide triphosphate hydrolases"/>
    <property type="match status" value="2"/>
</dbReference>
<dbReference type="OrthoDB" id="2320933at2759"/>
<dbReference type="InterPro" id="IPR011545">
    <property type="entry name" value="DEAD/DEAH_box_helicase_dom"/>
</dbReference>
<reference evidence="8" key="1">
    <citation type="submission" date="2021-02" db="EMBL/GenBank/DDBJ databases">
        <title>Genome sequence Cadophora malorum strain M34.</title>
        <authorList>
            <person name="Stefanovic E."/>
            <person name="Vu D."/>
            <person name="Scully C."/>
            <person name="Dijksterhuis J."/>
            <person name="Roader J."/>
            <person name="Houbraken J."/>
        </authorList>
    </citation>
    <scope>NUCLEOTIDE SEQUENCE</scope>
    <source>
        <strain evidence="8">M34</strain>
    </source>
</reference>
<proteinExistence type="predicted"/>
<evidence type="ECO:0000256" key="1">
    <source>
        <dbReference type="ARBA" id="ARBA00022741"/>
    </source>
</evidence>
<dbReference type="InterPro" id="IPR036388">
    <property type="entry name" value="WH-like_DNA-bd_sf"/>
</dbReference>
<feature type="domain" description="Helicase C-terminal" evidence="7">
    <location>
        <begin position="404"/>
        <end position="597"/>
    </location>
</feature>
<keyword evidence="4" id="KW-0067">ATP-binding</keyword>
<dbReference type="InterPro" id="IPR048960">
    <property type="entry name" value="POLQ-like_helical"/>
</dbReference>
<evidence type="ECO:0000256" key="3">
    <source>
        <dbReference type="ARBA" id="ARBA00022806"/>
    </source>
</evidence>
<comment type="catalytic activity">
    <reaction evidence="5">
        <text>ATP + H2O = ADP + phosphate + H(+)</text>
        <dbReference type="Rhea" id="RHEA:13065"/>
        <dbReference type="ChEBI" id="CHEBI:15377"/>
        <dbReference type="ChEBI" id="CHEBI:15378"/>
        <dbReference type="ChEBI" id="CHEBI:30616"/>
        <dbReference type="ChEBI" id="CHEBI:43474"/>
        <dbReference type="ChEBI" id="CHEBI:456216"/>
        <dbReference type="EC" id="5.6.2.4"/>
    </reaction>
</comment>
<evidence type="ECO:0000256" key="2">
    <source>
        <dbReference type="ARBA" id="ARBA00022801"/>
    </source>
</evidence>
<dbReference type="SUPFAM" id="SSF52540">
    <property type="entry name" value="P-loop containing nucleoside triphosphate hydrolases"/>
    <property type="match status" value="1"/>
</dbReference>
<dbReference type="EMBL" id="JAFJYH010000001">
    <property type="protein sequence ID" value="KAG4426790.1"/>
    <property type="molecule type" value="Genomic_DNA"/>
</dbReference>
<evidence type="ECO:0000313" key="8">
    <source>
        <dbReference type="EMBL" id="KAG4426790.1"/>
    </source>
</evidence>
<dbReference type="SUPFAM" id="SSF46785">
    <property type="entry name" value="Winged helix' DNA-binding domain"/>
    <property type="match status" value="1"/>
</dbReference>
<keyword evidence="9" id="KW-1185">Reference proteome</keyword>
<dbReference type="Pfam" id="PF00271">
    <property type="entry name" value="Helicase_C"/>
    <property type="match status" value="1"/>
</dbReference>
<name>A0A8H7WKX1_9HELO</name>
<dbReference type="InterPro" id="IPR050474">
    <property type="entry name" value="Hel308_SKI2-like"/>
</dbReference>
<dbReference type="InterPro" id="IPR027417">
    <property type="entry name" value="P-loop_NTPase"/>
</dbReference>
<dbReference type="InterPro" id="IPR057220">
    <property type="entry name" value="DUF7898"/>
</dbReference>
<keyword evidence="2" id="KW-0378">Hydrolase</keyword>
<accession>A0A8H7WKX1</accession>
<dbReference type="InterPro" id="IPR046931">
    <property type="entry name" value="HTH_61"/>
</dbReference>
<keyword evidence="1" id="KW-0547">Nucleotide-binding</keyword>
<evidence type="ECO:0000313" key="9">
    <source>
        <dbReference type="Proteomes" id="UP000664132"/>
    </source>
</evidence>
<gene>
    <name evidence="8" type="ORF">IFR04_000221</name>
</gene>
<dbReference type="InterPro" id="IPR014001">
    <property type="entry name" value="Helicase_ATP-bd"/>
</dbReference>
<dbReference type="InterPro" id="IPR036390">
    <property type="entry name" value="WH_DNA-bd_sf"/>
</dbReference>
<dbReference type="PANTHER" id="PTHR47961">
    <property type="entry name" value="DNA POLYMERASE THETA, PUTATIVE (AFU_ORTHOLOGUE AFUA_1G05260)-RELATED"/>
    <property type="match status" value="1"/>
</dbReference>
<dbReference type="InterPro" id="IPR001650">
    <property type="entry name" value="Helicase_C-like"/>
</dbReference>
<evidence type="ECO:0000259" key="7">
    <source>
        <dbReference type="PROSITE" id="PS51194"/>
    </source>
</evidence>
<sequence>MNVNKTGPRNATTYHSTTINAQTSISRIGVKRTIDEFQERQSGNKSVLGDITNRSEFRRPALPTNGPKVLKAGAICDVVDPQGPSEYSQRRSLALTPSVASNPLLDLSHSAYGLPKQLTQNLASLGINSIYPWQSECLLRSGALDGETNLVYTAPTGGGKSLVADVLMLKKIIENPEKKALLVLPYVALVQEKLRWLRKVVEGLSRMTEHGNGDQRPNLFRTRGDENSVKVVGFFGGSKTKATWRDFDIAVCTIEKANSLVNTAIDDLNVGDLGVVVMDELHMLDDEGRGYILELMATKLLCLDQSIQLIGMSATLNNAELLANWLDNAKFYVSRYRPVPVEEHLVFDNAVYSAASSSRFYKTATQLNAQTQTQMQAQTQILTQSKPEACRIIQQSESKELNNPLTNSVISLANETARSGYGALVFCSSRTGCERDAELISMALPQPHEVESFIMEGRTELLNDLRSTTTGLDQVLEKTVPVGVAFHHAGLTTEERDLIATAYDQGVIKVIVATCSLAAGINLPARRVILHGARMGADLVGPSMLRQMRGRAGRKGKDEIGETYLCCQKSDLEAVAELMEAELPSVESCLVPDKRGIKRALLEVIATKLATSDESIDDYMKKTLLYHSMDHEELVKMVKSTMQDLEETQLLHRTNDADFEATLLGEAIVASSLTPEDGLFIHRELRKALQAFVMDGEMHVLYSFTPVQAAQTNINWQIFRKEMDGFDESNLRAMEAHGGTMKETTLQEIETARIYRRFYSALQLRDLCNEIPIHAVARKYDIPRGIVQNLAQTCHGFAAGMIKFCQRMNWGALAAVLDHFSDRLRAGAKADLLALAEISYVKSRTARVFWENGFKTVAAIAAADVKDIWPILLLAQPKKVKAKGEEEMKYREKLISKANMISASATRLWEKQMREELEEEMEY</sequence>
<dbReference type="GO" id="GO:0003676">
    <property type="term" value="F:nucleic acid binding"/>
    <property type="evidence" value="ECO:0007669"/>
    <property type="project" value="InterPro"/>
</dbReference>
<dbReference type="SMART" id="SM00490">
    <property type="entry name" value="HELICc"/>
    <property type="match status" value="1"/>
</dbReference>
<dbReference type="CDD" id="cd18795">
    <property type="entry name" value="SF2_C_Ski2"/>
    <property type="match status" value="1"/>
</dbReference>
<dbReference type="SMART" id="SM00487">
    <property type="entry name" value="DEXDc"/>
    <property type="match status" value="1"/>
</dbReference>
<dbReference type="PROSITE" id="PS51192">
    <property type="entry name" value="HELICASE_ATP_BIND_1"/>
    <property type="match status" value="1"/>
</dbReference>
<comment type="caution">
    <text evidence="8">The sequence shown here is derived from an EMBL/GenBank/DDBJ whole genome shotgun (WGS) entry which is preliminary data.</text>
</comment>
<dbReference type="Pfam" id="PF21099">
    <property type="entry name" value="POLQ_helical"/>
    <property type="match status" value="1"/>
</dbReference>
<dbReference type="Pfam" id="PF25453">
    <property type="entry name" value="DUF7898"/>
    <property type="match status" value="1"/>
</dbReference>